<accession>A0A438HYD7</accession>
<protein>
    <submittedName>
        <fullName evidence="2">Uncharacterized protein</fullName>
    </submittedName>
</protein>
<dbReference type="AlphaFoldDB" id="A0A438HYD7"/>
<evidence type="ECO:0000313" key="2">
    <source>
        <dbReference type="EMBL" id="RVW89465.1"/>
    </source>
</evidence>
<comment type="caution">
    <text evidence="2">The sequence shown here is derived from an EMBL/GenBank/DDBJ whole genome shotgun (WGS) entry which is preliminary data.</text>
</comment>
<evidence type="ECO:0000256" key="1">
    <source>
        <dbReference type="SAM" id="MobiDB-lite"/>
    </source>
</evidence>
<proteinExistence type="predicted"/>
<organism evidence="2 3">
    <name type="scientific">Vitis vinifera</name>
    <name type="common">Grape</name>
    <dbReference type="NCBI Taxonomy" id="29760"/>
    <lineage>
        <taxon>Eukaryota</taxon>
        <taxon>Viridiplantae</taxon>
        <taxon>Streptophyta</taxon>
        <taxon>Embryophyta</taxon>
        <taxon>Tracheophyta</taxon>
        <taxon>Spermatophyta</taxon>
        <taxon>Magnoliopsida</taxon>
        <taxon>eudicotyledons</taxon>
        <taxon>Gunneridae</taxon>
        <taxon>Pentapetalae</taxon>
        <taxon>rosids</taxon>
        <taxon>Vitales</taxon>
        <taxon>Vitaceae</taxon>
        <taxon>Viteae</taxon>
        <taxon>Vitis</taxon>
    </lineage>
</organism>
<name>A0A438HYD7_VITVI</name>
<gene>
    <name evidence="2" type="ORF">CK203_046811</name>
</gene>
<dbReference type="Proteomes" id="UP000288805">
    <property type="component" value="Unassembled WGS sequence"/>
</dbReference>
<reference evidence="2 3" key="1">
    <citation type="journal article" date="2018" name="PLoS Genet.">
        <title>Population sequencing reveals clonal diversity and ancestral inbreeding in the grapevine cultivar Chardonnay.</title>
        <authorList>
            <person name="Roach M.J."/>
            <person name="Johnson D.L."/>
            <person name="Bohlmann J."/>
            <person name="van Vuuren H.J."/>
            <person name="Jones S.J."/>
            <person name="Pretorius I.S."/>
            <person name="Schmidt S.A."/>
            <person name="Borneman A.R."/>
        </authorList>
    </citation>
    <scope>NUCLEOTIDE SEQUENCE [LARGE SCALE GENOMIC DNA]</scope>
    <source>
        <strain evidence="3">cv. Chardonnay</strain>
        <tissue evidence="2">Leaf</tissue>
    </source>
</reference>
<feature type="region of interest" description="Disordered" evidence="1">
    <location>
        <begin position="1"/>
        <end position="34"/>
    </location>
</feature>
<sequence>MVSCNETSKEEGLSEDEESILGVESRKTKEEEGAVTSLQHLPSLFSSHEMLQLPNEMQNALIQVLKNPKLYATKIKEAKGLEDESHNCAKCCVAITFTVEDLQLGSKPHNRPLFVTRQPWLHENGVIPSTLHQCFKFYKGRVKKVEVDAKPFTEVMSYFVDAKFSMENDAMEEVLL</sequence>
<evidence type="ECO:0000313" key="3">
    <source>
        <dbReference type="Proteomes" id="UP000288805"/>
    </source>
</evidence>
<dbReference type="EMBL" id="QGNW01000164">
    <property type="protein sequence ID" value="RVW89465.1"/>
    <property type="molecule type" value="Genomic_DNA"/>
</dbReference>